<proteinExistence type="inferred from homology"/>
<dbReference type="PANTHER" id="PTHR10422">
    <property type="entry name" value="CYTOCHROME C OXIDASE SUBUNIT 1"/>
    <property type="match status" value="1"/>
</dbReference>
<keyword evidence="10 15" id="KW-0249">Electron transport</keyword>
<dbReference type="EC" id="7.1.1.9" evidence="15"/>
<keyword evidence="14 15" id="KW-0472">Membrane</keyword>
<dbReference type="PRINTS" id="PR01165">
    <property type="entry name" value="CYCOXIDASEI"/>
</dbReference>
<dbReference type="FunFam" id="1.20.210.10:FF:000001">
    <property type="entry name" value="Cytochrome c oxidase subunit 1"/>
    <property type="match status" value="1"/>
</dbReference>
<keyword evidence="7 15" id="KW-0812">Transmembrane</keyword>
<dbReference type="Gene3D" id="1.20.210.10">
    <property type="entry name" value="Cytochrome c oxidase-like, subunit I domain"/>
    <property type="match status" value="1"/>
</dbReference>
<feature type="transmembrane region" description="Helical" evidence="16">
    <location>
        <begin position="145"/>
        <end position="170"/>
    </location>
</feature>
<feature type="transmembrane region" description="Helical" evidence="16">
    <location>
        <begin position="265"/>
        <end position="286"/>
    </location>
</feature>
<dbReference type="InterPro" id="IPR033944">
    <property type="entry name" value="Cyt_c_oxase_su1_dom"/>
</dbReference>
<reference evidence="18" key="1">
    <citation type="journal article" date="2020" name="Comput. Struct. Biotechnol. J.">
        <title>The mitogenomes of two saprophytic Boletales species (Coniophora) reveals intron dynamics and accumulation of plasmid-derived and non-conserved genes.</title>
        <authorList>
            <person name="Wu P."/>
            <person name="Bao Z."/>
            <person name="Tu W."/>
            <person name="Li L."/>
            <person name="Xiong C."/>
            <person name="Jin X."/>
            <person name="Li P."/>
            <person name="Gui M."/>
            <person name="Huang W."/>
            <person name="Li Q."/>
        </authorList>
    </citation>
    <scope>NUCLEOTIDE SEQUENCE</scope>
</reference>
<evidence type="ECO:0000256" key="2">
    <source>
        <dbReference type="ARBA" id="ARBA00004141"/>
    </source>
</evidence>
<dbReference type="SUPFAM" id="SSF81442">
    <property type="entry name" value="Cytochrome c oxidase subunit I-like"/>
    <property type="match status" value="1"/>
</dbReference>
<evidence type="ECO:0000256" key="16">
    <source>
        <dbReference type="SAM" id="Phobius"/>
    </source>
</evidence>
<geneLocation type="mitochondrion" evidence="18"/>
<feature type="transmembrane region" description="Helical" evidence="16">
    <location>
        <begin position="12"/>
        <end position="36"/>
    </location>
</feature>
<dbReference type="InterPro" id="IPR000883">
    <property type="entry name" value="Cyt_C_Oxase_1"/>
</dbReference>
<keyword evidence="6 15" id="KW-0679">Respiratory chain</keyword>
<dbReference type="Pfam" id="PF00115">
    <property type="entry name" value="COX1"/>
    <property type="match status" value="1"/>
</dbReference>
<keyword evidence="4 15" id="KW-0813">Transport</keyword>
<feature type="transmembrane region" description="Helical" evidence="16">
    <location>
        <begin position="336"/>
        <end position="355"/>
    </location>
</feature>
<evidence type="ECO:0000256" key="11">
    <source>
        <dbReference type="ARBA" id="ARBA00022989"/>
    </source>
</evidence>
<comment type="catalytic activity">
    <reaction evidence="15">
        <text>4 Fe(II)-[cytochrome c] + O2 + 8 H(+)(in) = 4 Fe(III)-[cytochrome c] + 2 H2O + 4 H(+)(out)</text>
        <dbReference type="Rhea" id="RHEA:11436"/>
        <dbReference type="Rhea" id="RHEA-COMP:10350"/>
        <dbReference type="Rhea" id="RHEA-COMP:14399"/>
        <dbReference type="ChEBI" id="CHEBI:15377"/>
        <dbReference type="ChEBI" id="CHEBI:15378"/>
        <dbReference type="ChEBI" id="CHEBI:15379"/>
        <dbReference type="ChEBI" id="CHEBI:29033"/>
        <dbReference type="ChEBI" id="CHEBI:29034"/>
        <dbReference type="EC" id="7.1.1.9"/>
    </reaction>
</comment>
<keyword evidence="15" id="KW-0999">Mitochondrion inner membrane</keyword>
<accession>A0A896Z8P9</accession>
<name>A0A896Z8P9_9AGAM</name>
<keyword evidence="5 15" id="KW-0349">Heme</keyword>
<evidence type="ECO:0000256" key="5">
    <source>
        <dbReference type="ARBA" id="ARBA00022617"/>
    </source>
</evidence>
<comment type="cofactor">
    <cofactor evidence="1">
        <name>heme</name>
        <dbReference type="ChEBI" id="CHEBI:30413"/>
    </cofactor>
</comment>
<evidence type="ECO:0000256" key="4">
    <source>
        <dbReference type="ARBA" id="ARBA00022448"/>
    </source>
</evidence>
<comment type="subcellular location">
    <subcellularLocation>
        <location evidence="2">Membrane</location>
        <topology evidence="2">Multi-pass membrane protein</topology>
    </subcellularLocation>
    <subcellularLocation>
        <location evidence="15">Mitochondrion inner membrane</location>
        <topology evidence="15">Multi-pass membrane protein</topology>
    </subcellularLocation>
</comment>
<evidence type="ECO:0000256" key="1">
    <source>
        <dbReference type="ARBA" id="ARBA00001971"/>
    </source>
</evidence>
<dbReference type="GO" id="GO:0005743">
    <property type="term" value="C:mitochondrial inner membrane"/>
    <property type="evidence" value="ECO:0007669"/>
    <property type="project" value="UniProtKB-SubCell"/>
</dbReference>
<gene>
    <name evidence="18" type="primary">cox1</name>
</gene>
<evidence type="ECO:0000256" key="13">
    <source>
        <dbReference type="ARBA" id="ARBA00023008"/>
    </source>
</evidence>
<dbReference type="GO" id="GO:0006123">
    <property type="term" value="P:mitochondrial electron transport, cytochrome c to oxygen"/>
    <property type="evidence" value="ECO:0007669"/>
    <property type="project" value="TreeGrafter"/>
</dbReference>
<organism evidence="18">
    <name type="scientific">Coniophora olivacea</name>
    <dbReference type="NCBI Taxonomy" id="85977"/>
    <lineage>
        <taxon>Eukaryota</taxon>
        <taxon>Fungi</taxon>
        <taxon>Dikarya</taxon>
        <taxon>Basidiomycota</taxon>
        <taxon>Agaricomycotina</taxon>
        <taxon>Agaricomycetes</taxon>
        <taxon>Agaricomycetidae</taxon>
        <taxon>Boletales</taxon>
        <taxon>Coniophorineae</taxon>
        <taxon>Coniophoraceae</taxon>
        <taxon>Coniophora</taxon>
    </lineage>
</organism>
<dbReference type="EMBL" id="MT375015">
    <property type="protein sequence ID" value="QSE33944.1"/>
    <property type="molecule type" value="Genomic_DNA"/>
</dbReference>
<dbReference type="UniPathway" id="UPA00705"/>
<evidence type="ECO:0000256" key="12">
    <source>
        <dbReference type="ARBA" id="ARBA00023004"/>
    </source>
</evidence>
<dbReference type="GO" id="GO:0020037">
    <property type="term" value="F:heme binding"/>
    <property type="evidence" value="ECO:0007669"/>
    <property type="project" value="InterPro"/>
</dbReference>
<dbReference type="PANTHER" id="PTHR10422:SF18">
    <property type="entry name" value="CYTOCHROME C OXIDASE SUBUNIT 1"/>
    <property type="match status" value="1"/>
</dbReference>
<protein>
    <recommendedName>
        <fullName evidence="15">Cytochrome c oxidase subunit 1</fullName>
        <ecNumber evidence="15">7.1.1.9</ecNumber>
    </recommendedName>
</protein>
<evidence type="ECO:0000256" key="8">
    <source>
        <dbReference type="ARBA" id="ARBA00022723"/>
    </source>
</evidence>
<keyword evidence="8 15" id="KW-0479">Metal-binding</keyword>
<dbReference type="GO" id="GO:0004129">
    <property type="term" value="F:cytochrome-c oxidase activity"/>
    <property type="evidence" value="ECO:0007669"/>
    <property type="project" value="UniProtKB-EC"/>
</dbReference>
<keyword evidence="9" id="KW-1278">Translocase</keyword>
<evidence type="ECO:0000256" key="6">
    <source>
        <dbReference type="ARBA" id="ARBA00022660"/>
    </source>
</evidence>
<comment type="function">
    <text evidence="15">Component of the cytochrome c oxidase, the last enzyme in the mitochondrial electron transport chain which drives oxidative phosphorylation. The respiratory chain contains 3 multisubunit complexes succinate dehydrogenase (complex II, CII), ubiquinol-cytochrome c oxidoreductase (cytochrome b-c1 complex, complex III, CIII) and cytochrome c oxidase (complex IV, CIV), that cooperate to transfer electrons derived from NADH and succinate to molecular oxygen, creating an electrochemical gradient over the inner membrane that drives transmembrane transport and the ATP synthase. Cytochrome c oxidase is the component of the respiratory chain that catalyzes the reduction of oxygen to water. Electrons originating from reduced cytochrome c in the intermembrane space (IMS) are transferred via the dinuclear copper A center (CU(A)) of subunit 2 and heme A of subunit 1 to the active site in subunit 1, a binuclear center (BNC) formed by heme A3 and copper B (CU(B)). The BNC reduces molecular oxygen to 2 water molecules using 4 electrons from cytochrome c in the IMS and 4 protons from the mitochondrial matrix.</text>
</comment>
<evidence type="ECO:0000256" key="15">
    <source>
        <dbReference type="RuleBase" id="RU000369"/>
    </source>
</evidence>
<feature type="transmembrane region" description="Helical" evidence="16">
    <location>
        <begin position="103"/>
        <end position="125"/>
    </location>
</feature>
<feature type="transmembrane region" description="Helical" evidence="16">
    <location>
        <begin position="406"/>
        <end position="425"/>
    </location>
</feature>
<evidence type="ECO:0000256" key="3">
    <source>
        <dbReference type="ARBA" id="ARBA00004673"/>
    </source>
</evidence>
<dbReference type="CDD" id="cd01663">
    <property type="entry name" value="Cyt_c_Oxidase_I"/>
    <property type="match status" value="1"/>
</dbReference>
<feature type="transmembrane region" description="Helical" evidence="16">
    <location>
        <begin position="182"/>
        <end position="209"/>
    </location>
</feature>
<dbReference type="InterPro" id="IPR023616">
    <property type="entry name" value="Cyt_c_oxase-like_su1_dom"/>
</dbReference>
<dbReference type="PROSITE" id="PS50855">
    <property type="entry name" value="COX1"/>
    <property type="match status" value="1"/>
</dbReference>
<feature type="transmembrane region" description="Helical" evidence="16">
    <location>
        <begin position="445"/>
        <end position="471"/>
    </location>
</feature>
<keyword evidence="11 16" id="KW-1133">Transmembrane helix</keyword>
<feature type="transmembrane region" description="Helical" evidence="16">
    <location>
        <begin position="56"/>
        <end position="82"/>
    </location>
</feature>
<keyword evidence="13 15" id="KW-0186">Copper</keyword>
<evidence type="ECO:0000259" key="17">
    <source>
        <dbReference type="PROSITE" id="PS50855"/>
    </source>
</evidence>
<sequence length="527" mass="57716">MNWLFSTNAKEIGTLYLIFSVFAGMIGTAFSVLIRLELAAPGVQFLQGDHQLFNVIVSAHALIMIFFMVMPGLVGGFGNYLLPVQVGAPDMAFPRLNNVSFWLLPPSLILLLLSSLVENGAGTGWTVYPPLSSIQSHSGGSVDLAIFSLHLAGVSSLLGAINFITTVLNMRTNGMSLHKLPLFVWAIFVTAILLLLSLPVLAGAITMLLTDRNFNTSFYDPAGGGDPVLYQHLFWFFGHPEVYILIIPGFGIVSHAVSTFSGKPVFGYLGMVYAMFSIGILGFLVWSHHINTIYILVDTRAYFTAATMVIAVPTGIKIFSWLATLYGGSLRFTTPLIFTIGFLALFTIGGLTGVILSNASLDIALHDTWRILPLFHYVLSMGAVFALFAGFYMWAPKITGRTYNEFLAKVHFYTLFVGVNLTFFPQHFLGLAGMPRRIPDYPDAFAGWNAISSFGSLISVVATVLFGYIIYDIFANGKEVNNNPWAVPAFFTSLSQFEDEAESSNTLEWSLSSPTPFHAFNMLPVQS</sequence>
<dbReference type="AlphaFoldDB" id="A0A896Z8P9"/>
<evidence type="ECO:0000256" key="9">
    <source>
        <dbReference type="ARBA" id="ARBA00022967"/>
    </source>
</evidence>
<comment type="similarity">
    <text evidence="15">Belongs to the heme-copper respiratory oxidase family.</text>
</comment>
<dbReference type="GO" id="GO:0045277">
    <property type="term" value="C:respiratory chain complex IV"/>
    <property type="evidence" value="ECO:0007669"/>
    <property type="project" value="InterPro"/>
</dbReference>
<evidence type="ECO:0000256" key="10">
    <source>
        <dbReference type="ARBA" id="ARBA00022982"/>
    </source>
</evidence>
<keyword evidence="15 18" id="KW-0496">Mitochondrion</keyword>
<dbReference type="GO" id="GO:0046872">
    <property type="term" value="F:metal ion binding"/>
    <property type="evidence" value="ECO:0007669"/>
    <property type="project" value="UniProtKB-KW"/>
</dbReference>
<comment type="pathway">
    <text evidence="3 15">Energy metabolism; oxidative phosphorylation.</text>
</comment>
<feature type="transmembrane region" description="Helical" evidence="16">
    <location>
        <begin position="375"/>
        <end position="394"/>
    </location>
</feature>
<feature type="transmembrane region" description="Helical" evidence="16">
    <location>
        <begin position="301"/>
        <end position="324"/>
    </location>
</feature>
<evidence type="ECO:0000256" key="7">
    <source>
        <dbReference type="ARBA" id="ARBA00022692"/>
    </source>
</evidence>
<feature type="domain" description="Cytochrome oxidase subunit I profile" evidence="17">
    <location>
        <begin position="1"/>
        <end position="527"/>
    </location>
</feature>
<dbReference type="InterPro" id="IPR023615">
    <property type="entry name" value="Cyt_c_Oxase_su1_BS"/>
</dbReference>
<feature type="transmembrane region" description="Helical" evidence="16">
    <location>
        <begin position="229"/>
        <end position="253"/>
    </location>
</feature>
<evidence type="ECO:0000313" key="18">
    <source>
        <dbReference type="EMBL" id="QSE33944.1"/>
    </source>
</evidence>
<dbReference type="GO" id="GO:0015990">
    <property type="term" value="P:electron transport coupled proton transport"/>
    <property type="evidence" value="ECO:0007669"/>
    <property type="project" value="TreeGrafter"/>
</dbReference>
<dbReference type="InterPro" id="IPR036927">
    <property type="entry name" value="Cyt_c_oxase-like_su1_sf"/>
</dbReference>
<keyword evidence="12 15" id="KW-0408">Iron</keyword>
<dbReference type="PROSITE" id="PS00077">
    <property type="entry name" value="COX1_CUB"/>
    <property type="match status" value="1"/>
</dbReference>
<evidence type="ECO:0000256" key="14">
    <source>
        <dbReference type="ARBA" id="ARBA00023136"/>
    </source>
</evidence>